<name>A0A8C2ZB92_CYCLU</name>
<dbReference type="GO" id="GO:0036064">
    <property type="term" value="C:ciliary basal body"/>
    <property type="evidence" value="ECO:0007669"/>
    <property type="project" value="TreeGrafter"/>
</dbReference>
<sequence length="448" mass="51227">MDRETDNDGVLSADASSEEVHGKGKEGVHAEMIASDHDEENSKSPRGARVEEEATCEPEENRGNVDFINTSEDLDVKKNEVNDPPISNDGRIVFEINSIDGDGPPRLHLENTSPPQEEDEAEEDKSTAAPADEGEVGLLQELCVHRNEALRQRRLLQMKLAVLFRKKAGDDAHLDRAVPVSEQLQQYEKYINMLTDLKQQLGADSESAQQQAEGQRSKAREKLDTVEDEWRALVAQKQEVAVAALSRRLGQQAAQAEVEATMETETLLQQELIKQRLKHIKLRIKIHRLEAELHEEDQHSRDPRHLQFEQLQAERLELKKYTDKKNEVSSKMQKSISSSLELLSNVKEKLFWSQMEVQAQREQLSMVEAMVARKRDLLTRTRQARNGLLRDNLRLKEHRGLLGNRILLRDFEDTVDASDHLKEQLEDLKCRRVGMVFSCGRWKKKTTS</sequence>
<dbReference type="GO" id="GO:0060271">
    <property type="term" value="P:cilium assembly"/>
    <property type="evidence" value="ECO:0007669"/>
    <property type="project" value="TreeGrafter"/>
</dbReference>
<protein>
    <submittedName>
        <fullName evidence="6">Cilia and flagella associated protein 184</fullName>
    </submittedName>
</protein>
<dbReference type="CTD" id="257236"/>
<comment type="subcellular location">
    <subcellularLocation>
        <location evidence="1">Cell projection</location>
        <location evidence="1">Cilium</location>
    </subcellularLocation>
</comment>
<evidence type="ECO:0000259" key="5">
    <source>
        <dbReference type="Pfam" id="PF13870"/>
    </source>
</evidence>
<evidence type="ECO:0000256" key="3">
    <source>
        <dbReference type="ARBA" id="ARBA00023273"/>
    </source>
</evidence>
<dbReference type="Pfam" id="PF13870">
    <property type="entry name" value="CCDC113_CCDC96_CC"/>
    <property type="match status" value="1"/>
</dbReference>
<reference evidence="6" key="1">
    <citation type="submission" date="2025-08" db="UniProtKB">
        <authorList>
            <consortium name="Ensembl"/>
        </authorList>
    </citation>
    <scope>IDENTIFICATION</scope>
</reference>
<feature type="region of interest" description="Disordered" evidence="4">
    <location>
        <begin position="202"/>
        <end position="221"/>
    </location>
</feature>
<dbReference type="Ensembl" id="ENSCLMT00005025963.1">
    <property type="protein sequence ID" value="ENSCLMP00005024833.1"/>
    <property type="gene ID" value="ENSCLMG00005012209.1"/>
</dbReference>
<keyword evidence="7" id="KW-1185">Reference proteome</keyword>
<dbReference type="GO" id="GO:0005930">
    <property type="term" value="C:axoneme"/>
    <property type="evidence" value="ECO:0007669"/>
    <property type="project" value="TreeGrafter"/>
</dbReference>
<dbReference type="KEGG" id="clum:117747899"/>
<dbReference type="PANTHER" id="PTHR15654:SF1">
    <property type="entry name" value="COILED-COIL DOMAIN-CONTAINING PROTEIN 96"/>
    <property type="match status" value="1"/>
</dbReference>
<feature type="region of interest" description="Disordered" evidence="4">
    <location>
        <begin position="1"/>
        <end position="129"/>
    </location>
</feature>
<evidence type="ECO:0000256" key="4">
    <source>
        <dbReference type="SAM" id="MobiDB-lite"/>
    </source>
</evidence>
<accession>A0A8C2ZB92</accession>
<reference evidence="6" key="2">
    <citation type="submission" date="2025-09" db="UniProtKB">
        <authorList>
            <consortium name="Ensembl"/>
        </authorList>
    </citation>
    <scope>IDENTIFICATION</scope>
</reference>
<keyword evidence="3" id="KW-0966">Cell projection</keyword>
<dbReference type="PANTHER" id="PTHR15654">
    <property type="entry name" value="COILED-COIL DOMAIN-CONTAINING PROTEIN 113-RELATED"/>
    <property type="match status" value="1"/>
</dbReference>
<evidence type="ECO:0000256" key="1">
    <source>
        <dbReference type="ARBA" id="ARBA00004138"/>
    </source>
</evidence>
<dbReference type="InterPro" id="IPR025254">
    <property type="entry name" value="CCDC113/CCDC96_CC"/>
</dbReference>
<dbReference type="Proteomes" id="UP000694565">
    <property type="component" value="Unplaced"/>
</dbReference>
<keyword evidence="2" id="KW-0175">Coiled coil</keyword>
<evidence type="ECO:0000313" key="6">
    <source>
        <dbReference type="Ensembl" id="ENSCLMP00005024833.1"/>
    </source>
</evidence>
<dbReference type="GeneTree" id="ENSGT00940000154521"/>
<dbReference type="OrthoDB" id="10254794at2759"/>
<feature type="compositionally biased region" description="Basic and acidic residues" evidence="4">
    <location>
        <begin position="18"/>
        <end position="52"/>
    </location>
</feature>
<proteinExistence type="predicted"/>
<gene>
    <name evidence="6" type="primary">cfap184</name>
</gene>
<dbReference type="InterPro" id="IPR051885">
    <property type="entry name" value="CC_CF"/>
</dbReference>
<feature type="domain" description="CCDC113/CCDC96 coiled-coil" evidence="5">
    <location>
        <begin position="270"/>
        <end position="430"/>
    </location>
</feature>
<evidence type="ECO:0000313" key="7">
    <source>
        <dbReference type="Proteomes" id="UP000694565"/>
    </source>
</evidence>
<dbReference type="AlphaFoldDB" id="A0A8C2ZB92"/>
<evidence type="ECO:0000256" key="2">
    <source>
        <dbReference type="ARBA" id="ARBA00023054"/>
    </source>
</evidence>
<organism evidence="6 7">
    <name type="scientific">Cyclopterus lumpus</name>
    <name type="common">Lumpsucker</name>
    <dbReference type="NCBI Taxonomy" id="8103"/>
    <lineage>
        <taxon>Eukaryota</taxon>
        <taxon>Metazoa</taxon>
        <taxon>Chordata</taxon>
        <taxon>Craniata</taxon>
        <taxon>Vertebrata</taxon>
        <taxon>Euteleostomi</taxon>
        <taxon>Actinopterygii</taxon>
        <taxon>Neopterygii</taxon>
        <taxon>Teleostei</taxon>
        <taxon>Neoteleostei</taxon>
        <taxon>Acanthomorphata</taxon>
        <taxon>Eupercaria</taxon>
        <taxon>Perciformes</taxon>
        <taxon>Cottioidei</taxon>
        <taxon>Cottales</taxon>
        <taxon>Cyclopteridae</taxon>
        <taxon>Cyclopterus</taxon>
    </lineage>
</organism>